<dbReference type="Proteomes" id="UP000257706">
    <property type="component" value="Unassembled WGS sequence"/>
</dbReference>
<keyword evidence="2" id="KW-0472">Membrane</keyword>
<dbReference type="EMBL" id="DMAI01000097">
    <property type="protein sequence ID" value="HAE46966.1"/>
    <property type="molecule type" value="Genomic_DNA"/>
</dbReference>
<organism evidence="3 4">
    <name type="scientific">Tistrella mobilis</name>
    <dbReference type="NCBI Taxonomy" id="171437"/>
    <lineage>
        <taxon>Bacteria</taxon>
        <taxon>Pseudomonadati</taxon>
        <taxon>Pseudomonadota</taxon>
        <taxon>Alphaproteobacteria</taxon>
        <taxon>Geminicoccales</taxon>
        <taxon>Geminicoccaceae</taxon>
        <taxon>Tistrella</taxon>
    </lineage>
</organism>
<evidence type="ECO:0008006" key="5">
    <source>
        <dbReference type="Google" id="ProtNLM"/>
    </source>
</evidence>
<keyword evidence="2" id="KW-1133">Transmembrane helix</keyword>
<feature type="transmembrane region" description="Helical" evidence="2">
    <location>
        <begin position="52"/>
        <end position="74"/>
    </location>
</feature>
<feature type="region of interest" description="Disordered" evidence="1">
    <location>
        <begin position="15"/>
        <end position="43"/>
    </location>
</feature>
<evidence type="ECO:0000313" key="3">
    <source>
        <dbReference type="EMBL" id="HAE46966.1"/>
    </source>
</evidence>
<comment type="caution">
    <text evidence="3">The sequence shown here is derived from an EMBL/GenBank/DDBJ whole genome shotgun (WGS) entry which is preliminary data.</text>
</comment>
<feature type="transmembrane region" description="Helical" evidence="2">
    <location>
        <begin position="94"/>
        <end position="122"/>
    </location>
</feature>
<dbReference type="AlphaFoldDB" id="A0A3B9IGV3"/>
<reference evidence="3 4" key="1">
    <citation type="journal article" date="2018" name="Nat. Biotechnol.">
        <title>A standardized bacterial taxonomy based on genome phylogeny substantially revises the tree of life.</title>
        <authorList>
            <person name="Parks D.H."/>
            <person name="Chuvochina M."/>
            <person name="Waite D.W."/>
            <person name="Rinke C."/>
            <person name="Skarshewski A."/>
            <person name="Chaumeil P.A."/>
            <person name="Hugenholtz P."/>
        </authorList>
    </citation>
    <scope>NUCLEOTIDE SEQUENCE [LARGE SCALE GENOMIC DNA]</scope>
    <source>
        <strain evidence="3">UBA8739</strain>
    </source>
</reference>
<dbReference type="Pfam" id="PF04367">
    <property type="entry name" value="DUF502"/>
    <property type="match status" value="1"/>
</dbReference>
<feature type="compositionally biased region" description="Low complexity" evidence="1">
    <location>
        <begin position="246"/>
        <end position="257"/>
    </location>
</feature>
<gene>
    <name evidence="3" type="ORF">DCK97_06065</name>
</gene>
<feature type="region of interest" description="Disordered" evidence="1">
    <location>
        <begin position="246"/>
        <end position="275"/>
    </location>
</feature>
<keyword evidence="2" id="KW-0812">Transmembrane</keyword>
<dbReference type="PANTHER" id="PTHR31876:SF26">
    <property type="entry name" value="PROTEIN LIKE COV 2"/>
    <property type="match status" value="1"/>
</dbReference>
<protein>
    <recommendedName>
        <fullName evidence="5">DUF502 domain-containing protein</fullName>
    </recommendedName>
</protein>
<evidence type="ECO:0000256" key="2">
    <source>
        <dbReference type="SAM" id="Phobius"/>
    </source>
</evidence>
<dbReference type="InterPro" id="IPR007462">
    <property type="entry name" value="COV1-like"/>
</dbReference>
<feature type="compositionally biased region" description="Basic and acidic residues" evidence="1">
    <location>
        <begin position="259"/>
        <end position="275"/>
    </location>
</feature>
<dbReference type="PANTHER" id="PTHR31876">
    <property type="entry name" value="COV-LIKE PROTEIN 1"/>
    <property type="match status" value="1"/>
</dbReference>
<feature type="compositionally biased region" description="Basic and acidic residues" evidence="1">
    <location>
        <begin position="29"/>
        <end position="43"/>
    </location>
</feature>
<evidence type="ECO:0000313" key="4">
    <source>
        <dbReference type="Proteomes" id="UP000257706"/>
    </source>
</evidence>
<evidence type="ECO:0000256" key="1">
    <source>
        <dbReference type="SAM" id="MobiDB-lite"/>
    </source>
</evidence>
<name>A0A3B9IGV3_9PROT</name>
<proteinExistence type="predicted"/>
<sequence length="275" mass="29785">MSPAAGDAHDEAFARAKHAGHQGTGQTMSRRDRHAESDTAERPHGGGRLRRYFLAGIVVTAPIAITLYVGWWFIAFVDDLVLRFVPPAYHPDQYLPFSIPGAGLIVVVIGITLIGAFAAGLVGRELVRLGEGIVARMPVLRSIYAALKQIFETVLTQGSQSFREVVLIEYPRRGLWSLAFITGTTGGEIQRLTKARMVNVFVPTTPNPTSGFLLFVPETEIVRLAMTVEEGVKLVISGGLITPPDAADPEAQAIAAPRGTDRREGLDKPDRNAHV</sequence>
<accession>A0A3B9IGV3</accession>